<reference evidence="2" key="1">
    <citation type="submission" date="2020-11" db="EMBL/GenBank/DDBJ databases">
        <authorList>
            <person name="Tran Van P."/>
        </authorList>
    </citation>
    <scope>NUCLEOTIDE SEQUENCE</scope>
</reference>
<feature type="compositionally biased region" description="Basic and acidic residues" evidence="1">
    <location>
        <begin position="128"/>
        <end position="144"/>
    </location>
</feature>
<accession>A0A7R9G3D8</accession>
<dbReference type="EMBL" id="OC005585">
    <property type="protein sequence ID" value="CAD7265495.1"/>
    <property type="molecule type" value="Genomic_DNA"/>
</dbReference>
<evidence type="ECO:0000256" key="1">
    <source>
        <dbReference type="SAM" id="MobiDB-lite"/>
    </source>
</evidence>
<feature type="compositionally biased region" description="Polar residues" evidence="1">
    <location>
        <begin position="106"/>
        <end position="127"/>
    </location>
</feature>
<evidence type="ECO:0000313" key="2">
    <source>
        <dbReference type="EMBL" id="CAD7265495.1"/>
    </source>
</evidence>
<feature type="region of interest" description="Disordered" evidence="1">
    <location>
        <begin position="106"/>
        <end position="146"/>
    </location>
</feature>
<name>A0A7R9G3D8_TIMSH</name>
<proteinExistence type="predicted"/>
<gene>
    <name evidence="2" type="ORF">TSIB3V08_LOCUS9531</name>
</gene>
<protein>
    <submittedName>
        <fullName evidence="2">Uncharacterized protein</fullName>
    </submittedName>
</protein>
<dbReference type="AlphaFoldDB" id="A0A7R9G3D8"/>
<sequence length="473" mass="53147">MEKKKAIYRGSVHICLEGECKTTLTTPNRDSNLELPVIDCLVYCESDSLDHADIEMECAQVCGPKGLKRYNHIYTLVGRHKRESRSFKVGGVADARKGHMKLRQAAQQAGSEKYINSRTQDVGSPSHSETRRASMEEKHPRRSEPAFAWRESGKRFMKKKVRPIKIRTSICSSSAVKLITKLARYPTTPPRVMFSFHCWVGLGRRQRESDGKWTGWLAAGRMSFACICPFAFLQYPLETVQVKSVIAFYKIVYVGSIVEDGGILLNWHGHRLETVNDVFEEEHTCITPSSRHACSLKPEDPTDATTCPSLRESHEQCGNTTAPYPANSRASRKYCTKYISIQQLLAVEVFGNAFAHSDLVYDRKVDLLRVGVLLHSNRHYFSMAAPIIYFHAPSGAFQLLQYNGSAVLSPIEGHELGPGTCRPGQGRALDGPQVIAQHRQHDKNAITTRTTLLHRLLMKPQQAVWGYLSSTDI</sequence>
<organism evidence="2">
    <name type="scientific">Timema shepardi</name>
    <name type="common">Walking stick</name>
    <dbReference type="NCBI Taxonomy" id="629360"/>
    <lineage>
        <taxon>Eukaryota</taxon>
        <taxon>Metazoa</taxon>
        <taxon>Ecdysozoa</taxon>
        <taxon>Arthropoda</taxon>
        <taxon>Hexapoda</taxon>
        <taxon>Insecta</taxon>
        <taxon>Pterygota</taxon>
        <taxon>Neoptera</taxon>
        <taxon>Polyneoptera</taxon>
        <taxon>Phasmatodea</taxon>
        <taxon>Timematodea</taxon>
        <taxon>Timematoidea</taxon>
        <taxon>Timematidae</taxon>
        <taxon>Timema</taxon>
    </lineage>
</organism>